<gene>
    <name evidence="1" type="ORF">GALL_137960</name>
</gene>
<sequence>MAPMANKAEKWPVNVPGKFYVDQQCIDCDLCRETAPAFFSRNDDGGYSYVSKQPTTEEEIAQCTEAMEGCPVEAIGNDGD</sequence>
<protein>
    <recommendedName>
        <fullName evidence="2">Ferredoxin</fullName>
    </recommendedName>
</protein>
<dbReference type="SUPFAM" id="SSF54862">
    <property type="entry name" value="4Fe-4S ferredoxins"/>
    <property type="match status" value="1"/>
</dbReference>
<comment type="caution">
    <text evidence="1">The sequence shown here is derived from an EMBL/GenBank/DDBJ whole genome shotgun (WGS) entry which is preliminary data.</text>
</comment>
<evidence type="ECO:0008006" key="2">
    <source>
        <dbReference type="Google" id="ProtNLM"/>
    </source>
</evidence>
<name>A0A1J5S6G6_9ZZZZ</name>
<accession>A0A1J5S6G6</accession>
<dbReference type="PANTHER" id="PTHR42773:SF1">
    <property type="entry name" value="METALLO-BETA-LACTAMASE FAMILY PROTEIN"/>
    <property type="match status" value="1"/>
</dbReference>
<dbReference type="AlphaFoldDB" id="A0A1J5S6G6"/>
<evidence type="ECO:0000313" key="1">
    <source>
        <dbReference type="EMBL" id="OIR04065.1"/>
    </source>
</evidence>
<dbReference type="Gene3D" id="3.30.70.20">
    <property type="match status" value="1"/>
</dbReference>
<organism evidence="1">
    <name type="scientific">mine drainage metagenome</name>
    <dbReference type="NCBI Taxonomy" id="410659"/>
    <lineage>
        <taxon>unclassified sequences</taxon>
        <taxon>metagenomes</taxon>
        <taxon>ecological metagenomes</taxon>
    </lineage>
</organism>
<dbReference type="EMBL" id="MLJW01000060">
    <property type="protein sequence ID" value="OIR04065.1"/>
    <property type="molecule type" value="Genomic_DNA"/>
</dbReference>
<dbReference type="Pfam" id="PF13370">
    <property type="entry name" value="Fer4_13"/>
    <property type="match status" value="1"/>
</dbReference>
<reference evidence="1" key="1">
    <citation type="submission" date="2016-10" db="EMBL/GenBank/DDBJ databases">
        <title>Sequence of Gallionella enrichment culture.</title>
        <authorList>
            <person name="Poehlein A."/>
            <person name="Muehling M."/>
            <person name="Daniel R."/>
        </authorList>
    </citation>
    <scope>NUCLEOTIDE SEQUENCE</scope>
</reference>
<proteinExistence type="predicted"/>
<dbReference type="PANTHER" id="PTHR42773">
    <property type="entry name" value="METALLO-BETA-LACTAMASE-RELATED"/>
    <property type="match status" value="1"/>
</dbReference>